<evidence type="ECO:0000313" key="1">
    <source>
        <dbReference type="EMBL" id="GIM27603.1"/>
    </source>
</evidence>
<dbReference type="InterPro" id="IPR007497">
    <property type="entry name" value="SIMPL/DUF541"/>
</dbReference>
<gene>
    <name evidence="1" type="ORF">CPJCM30710_02690</name>
</gene>
<organism evidence="1 2">
    <name type="scientific">Clostridium polyendosporum</name>
    <dbReference type="NCBI Taxonomy" id="69208"/>
    <lineage>
        <taxon>Bacteria</taxon>
        <taxon>Bacillati</taxon>
        <taxon>Bacillota</taxon>
        <taxon>Clostridia</taxon>
        <taxon>Eubacteriales</taxon>
        <taxon>Clostridiaceae</taxon>
        <taxon>Clostridium</taxon>
    </lineage>
</organism>
<dbReference type="GO" id="GO:0006974">
    <property type="term" value="P:DNA damage response"/>
    <property type="evidence" value="ECO:0007669"/>
    <property type="project" value="TreeGrafter"/>
</dbReference>
<evidence type="ECO:0000313" key="2">
    <source>
        <dbReference type="Proteomes" id="UP000679179"/>
    </source>
</evidence>
<dbReference type="PANTHER" id="PTHR34387:SF1">
    <property type="entry name" value="PERIPLASMIC IMMUNOGENIC PROTEIN"/>
    <property type="match status" value="1"/>
</dbReference>
<dbReference type="InterPro" id="IPR052022">
    <property type="entry name" value="26kDa_periplasmic_antigen"/>
</dbReference>
<accession>A0A919VKG9</accession>
<dbReference type="PANTHER" id="PTHR34387">
    <property type="entry name" value="SLR1258 PROTEIN"/>
    <property type="match status" value="1"/>
</dbReference>
<dbReference type="AlphaFoldDB" id="A0A919VKG9"/>
<dbReference type="EMBL" id="BOPZ01000002">
    <property type="protein sequence ID" value="GIM27603.1"/>
    <property type="molecule type" value="Genomic_DNA"/>
</dbReference>
<name>A0A919VKG9_9CLOT</name>
<proteinExistence type="predicted"/>
<dbReference type="Proteomes" id="UP000679179">
    <property type="component" value="Unassembled WGS sequence"/>
</dbReference>
<dbReference type="Gene3D" id="3.30.110.170">
    <property type="entry name" value="Protein of unknown function (DUF541), domain 1"/>
    <property type="match status" value="1"/>
</dbReference>
<reference evidence="1" key="1">
    <citation type="submission" date="2021-03" db="EMBL/GenBank/DDBJ databases">
        <title>Taxonomic study of Clostridium polyendosporum from meadow-gley soil under rice.</title>
        <authorList>
            <person name="Kobayashi H."/>
            <person name="Tanizawa Y."/>
            <person name="Yagura M."/>
        </authorList>
    </citation>
    <scope>NUCLEOTIDE SEQUENCE</scope>
    <source>
        <strain evidence="1">JCM 30710</strain>
    </source>
</reference>
<comment type="caution">
    <text evidence="1">The sequence shown here is derived from an EMBL/GenBank/DDBJ whole genome shotgun (WGS) entry which is preliminary data.</text>
</comment>
<protein>
    <submittedName>
        <fullName evidence="1">SIMPL domain-containing protein</fullName>
    </submittedName>
</protein>
<sequence length="219" mass="24278">MMNYMFFNPDLYTTKKGNMKINGVGTVKVEPNVAVVNLSVITENINLKVAQEENAIKSTAVINELHQMGIPNKQIRTASYNIEPQYDYVDGKQIFRGYKVTNTLSVTIKNITKVGEVIDRATSSGVNRVDNIIFTVEDTSIYYNQALNLAIKNAVQKAVEIGNSLGVDVDKTPSKITEESYSSAFEEVSMMKLAAPTTPILPGQINITARIEAIFNYKQ</sequence>
<keyword evidence="2" id="KW-1185">Reference proteome</keyword>
<dbReference type="RefSeq" id="WP_212902364.1">
    <property type="nucleotide sequence ID" value="NZ_BOPZ01000002.1"/>
</dbReference>
<dbReference type="Pfam" id="PF04402">
    <property type="entry name" value="SIMPL"/>
    <property type="match status" value="1"/>
</dbReference>
<dbReference type="Gene3D" id="3.30.70.2970">
    <property type="entry name" value="Protein of unknown function (DUF541), domain 2"/>
    <property type="match status" value="1"/>
</dbReference>